<sequence>MSTDLDLPPHLRGGDEANDIGYGFVVTKRAEAPSSICPVCARLPLRELASSNSELSLTYKTSFDSVPRDELRAWAGHCDLAKLVRDLEMYWGNQNDQIDLYGDEVFKELCERGFREGNDRRERWLICGIVESPFFDQTAGSAVHPDPLSEPSMARIRHWIETCISKHTQCRITDTTLPTRVLDLAQFPKIILREVTDEQGPYIALSHCWGLAKTFTTTESTMDSLKAGFPAEDLPATFRDAIAVTRALGIQYLWIDSLCIIQGHAEDWKREAGKMASVYANSYLTISASNAAGDDEGFLKHREVSHHSLKVITSTGNSAQYYLRKIELEVPVFSISPAAVYTEPLDTRAWTLQEALLPKRVLRFNTKESGWECSKAGLRERWPDINNGGRTYKLEDLWPKSSAHEHIWPFGEWYKLLSGFVNRNLTYDTDKLPSIAGVVSKVSDMAPEAATSPSGYKYCAGIWWQDLPSGLLWAADGTDDGEISKLTKPSRYLAPSWSWASLNGATYHPLAVIENTANWSPIKIVKFNNVHLEGATPSDGGFMGVQPGSHLSLSAPLLAIKSGTGKKNYFGAVDEMIFPFHNVPDENLLGTALLDLPGKLDDEILAVPLIISAAKDFYAGWKDHETAQGNKRVRFAGILIKRSDGLEEGYERVGMFQTSASSDKAARMICDWAMKDIKLF</sequence>
<organism evidence="2 3">
    <name type="scientific">Phialocephala subalpina</name>
    <dbReference type="NCBI Taxonomy" id="576137"/>
    <lineage>
        <taxon>Eukaryota</taxon>
        <taxon>Fungi</taxon>
        <taxon>Dikarya</taxon>
        <taxon>Ascomycota</taxon>
        <taxon>Pezizomycotina</taxon>
        <taxon>Leotiomycetes</taxon>
        <taxon>Helotiales</taxon>
        <taxon>Mollisiaceae</taxon>
        <taxon>Phialocephala</taxon>
        <taxon>Phialocephala fortinii species complex</taxon>
    </lineage>
</organism>
<gene>
    <name evidence="2" type="ORF">PAC_07257</name>
</gene>
<dbReference type="Proteomes" id="UP000184330">
    <property type="component" value="Unassembled WGS sequence"/>
</dbReference>
<name>A0A1L7WX84_9HELO</name>
<evidence type="ECO:0000313" key="2">
    <source>
        <dbReference type="EMBL" id="CZR57368.1"/>
    </source>
</evidence>
<dbReference type="OrthoDB" id="8300194at2759"/>
<reference evidence="2 3" key="1">
    <citation type="submission" date="2016-03" db="EMBL/GenBank/DDBJ databases">
        <authorList>
            <person name="Ploux O."/>
        </authorList>
    </citation>
    <scope>NUCLEOTIDE SEQUENCE [LARGE SCALE GENOMIC DNA]</scope>
    <source>
        <strain evidence="2 3">UAMH 11012</strain>
    </source>
</reference>
<feature type="domain" description="Heterokaryon incompatibility" evidence="1">
    <location>
        <begin position="202"/>
        <end position="354"/>
    </location>
</feature>
<evidence type="ECO:0000313" key="3">
    <source>
        <dbReference type="Proteomes" id="UP000184330"/>
    </source>
</evidence>
<dbReference type="Pfam" id="PF06985">
    <property type="entry name" value="HET"/>
    <property type="match status" value="1"/>
</dbReference>
<dbReference type="PANTHER" id="PTHR33112:SF16">
    <property type="entry name" value="HETEROKARYON INCOMPATIBILITY DOMAIN-CONTAINING PROTEIN"/>
    <property type="match status" value="1"/>
</dbReference>
<proteinExistence type="predicted"/>
<accession>A0A1L7WX84</accession>
<protein>
    <recommendedName>
        <fullName evidence="1">Heterokaryon incompatibility domain-containing protein</fullName>
    </recommendedName>
</protein>
<keyword evidence="3" id="KW-1185">Reference proteome</keyword>
<dbReference type="InterPro" id="IPR010730">
    <property type="entry name" value="HET"/>
</dbReference>
<dbReference type="PANTHER" id="PTHR33112">
    <property type="entry name" value="DOMAIN PROTEIN, PUTATIVE-RELATED"/>
    <property type="match status" value="1"/>
</dbReference>
<evidence type="ECO:0000259" key="1">
    <source>
        <dbReference type="Pfam" id="PF06985"/>
    </source>
</evidence>
<dbReference type="EMBL" id="FJOG01000009">
    <property type="protein sequence ID" value="CZR57368.1"/>
    <property type="molecule type" value="Genomic_DNA"/>
</dbReference>
<dbReference type="AlphaFoldDB" id="A0A1L7WX84"/>
<dbReference type="STRING" id="576137.A0A1L7WX84"/>